<dbReference type="PANTHER" id="PTHR46720:SF3">
    <property type="entry name" value="FAD-BINDING DOMAIN-CONTAINING PROTEIN-RELATED"/>
    <property type="match status" value="1"/>
</dbReference>
<dbReference type="InterPro" id="IPR051104">
    <property type="entry name" value="FAD_monoxygenase"/>
</dbReference>
<dbReference type="GO" id="GO:0044550">
    <property type="term" value="P:secondary metabolite biosynthetic process"/>
    <property type="evidence" value="ECO:0007669"/>
    <property type="project" value="TreeGrafter"/>
</dbReference>
<dbReference type="PANTHER" id="PTHR46720">
    <property type="entry name" value="HYDROXYLASE, PUTATIVE (AFU_ORTHOLOGUE AFUA_3G01460)-RELATED"/>
    <property type="match status" value="1"/>
</dbReference>
<dbReference type="GO" id="GO:0071949">
    <property type="term" value="F:FAD binding"/>
    <property type="evidence" value="ECO:0007669"/>
    <property type="project" value="InterPro"/>
</dbReference>
<keyword evidence="3" id="KW-0560">Oxidoreductase</keyword>
<dbReference type="SUPFAM" id="SSF51905">
    <property type="entry name" value="FAD/NAD(P)-binding domain"/>
    <property type="match status" value="1"/>
</dbReference>
<dbReference type="InterPro" id="IPR002938">
    <property type="entry name" value="FAD-bd"/>
</dbReference>
<dbReference type="Gene3D" id="3.50.50.60">
    <property type="entry name" value="FAD/NAD(P)-binding domain"/>
    <property type="match status" value="1"/>
</dbReference>
<evidence type="ECO:0000313" key="6">
    <source>
        <dbReference type="Proteomes" id="UP000258309"/>
    </source>
</evidence>
<dbReference type="GO" id="GO:0016491">
    <property type="term" value="F:oxidoreductase activity"/>
    <property type="evidence" value="ECO:0007669"/>
    <property type="project" value="UniProtKB-KW"/>
</dbReference>
<keyword evidence="6" id="KW-1185">Reference proteome</keyword>
<dbReference type="Pfam" id="PF01494">
    <property type="entry name" value="FAD_binding_3"/>
    <property type="match status" value="1"/>
</dbReference>
<dbReference type="PRINTS" id="PR00420">
    <property type="entry name" value="RNGMNOXGNASE"/>
</dbReference>
<dbReference type="EMBL" id="NCSJ02000069">
    <property type="protein sequence ID" value="RFU31723.1"/>
    <property type="molecule type" value="Genomic_DNA"/>
</dbReference>
<feature type="non-terminal residue" evidence="5">
    <location>
        <position position="416"/>
    </location>
</feature>
<reference evidence="5 6" key="1">
    <citation type="submission" date="2018-05" db="EMBL/GenBank/DDBJ databases">
        <title>Draft genome sequence of Scytalidium lignicola DSM 105466, a ubiquitous saprotrophic fungus.</title>
        <authorList>
            <person name="Buettner E."/>
            <person name="Gebauer A.M."/>
            <person name="Hofrichter M."/>
            <person name="Liers C."/>
            <person name="Kellner H."/>
        </authorList>
    </citation>
    <scope>NUCLEOTIDE SEQUENCE [LARGE SCALE GENOMIC DNA]</scope>
    <source>
        <strain evidence="5 6">DSM 105466</strain>
    </source>
</reference>
<feature type="non-terminal residue" evidence="5">
    <location>
        <position position="1"/>
    </location>
</feature>
<dbReference type="SUPFAM" id="SSF54373">
    <property type="entry name" value="FAD-linked reductases, C-terminal domain"/>
    <property type="match status" value="1"/>
</dbReference>
<accession>A0A3E2HEY7</accession>
<dbReference type="AlphaFoldDB" id="A0A3E2HEY7"/>
<evidence type="ECO:0000256" key="2">
    <source>
        <dbReference type="ARBA" id="ARBA00022827"/>
    </source>
</evidence>
<evidence type="ECO:0000256" key="3">
    <source>
        <dbReference type="ARBA" id="ARBA00023002"/>
    </source>
</evidence>
<sequence>MGSYGVDCRVAIIGGGIGGLVCALSLNHHCPGIHVDVYEQAAEYKEIGAGLGIGVNAARLLHKLGLGEAINAIAGRRNGIWISFRRGDTGEEIVTPKADDSSPIRQMPVHRAEFLDLLKETVVQRKAATLHTNKRLKIVNEIEGKVKVLFEDGTETVADVVVGCDGIHSVVREHFVADNPRYSGRIAYRGLVPINEIESFWPFSSYSASWLNKDKHFLVFPVSQNKTLNIVAFVTKKREEVPELEESWTTTADRAELENEYMDFDPVVGKVISHMSQRPGKWLLNDRDPLEQWVFCNGKVVLMGDAAHAMLPHQGAGAGQAIEDGYIFGRAMQDYLRTGSDLKKWTQVYQDVRLPRAQKAQRTAREAGLVYELQADDMKGKTVKECVPEIRNRLKDRMNWIWKEDIDDAYENIAYN</sequence>
<evidence type="ECO:0000256" key="1">
    <source>
        <dbReference type="ARBA" id="ARBA00022630"/>
    </source>
</evidence>
<evidence type="ECO:0000313" key="5">
    <source>
        <dbReference type="EMBL" id="RFU31723.1"/>
    </source>
</evidence>
<dbReference type="Proteomes" id="UP000258309">
    <property type="component" value="Unassembled WGS sequence"/>
</dbReference>
<dbReference type="OMA" id="CIELKDQ"/>
<proteinExistence type="predicted"/>
<keyword evidence="1" id="KW-0285">Flavoprotein</keyword>
<dbReference type="InterPro" id="IPR036188">
    <property type="entry name" value="FAD/NAD-bd_sf"/>
</dbReference>
<dbReference type="OrthoDB" id="417877at2759"/>
<organism evidence="5 6">
    <name type="scientific">Scytalidium lignicola</name>
    <name type="common">Hyphomycete</name>
    <dbReference type="NCBI Taxonomy" id="5539"/>
    <lineage>
        <taxon>Eukaryota</taxon>
        <taxon>Fungi</taxon>
        <taxon>Dikarya</taxon>
        <taxon>Ascomycota</taxon>
        <taxon>Pezizomycotina</taxon>
        <taxon>Leotiomycetes</taxon>
        <taxon>Leotiomycetes incertae sedis</taxon>
        <taxon>Scytalidium</taxon>
    </lineage>
</organism>
<feature type="domain" description="FAD-binding" evidence="4">
    <location>
        <begin position="7"/>
        <end position="362"/>
    </location>
</feature>
<name>A0A3E2HEY7_SCYLI</name>
<evidence type="ECO:0000259" key="4">
    <source>
        <dbReference type="Pfam" id="PF01494"/>
    </source>
</evidence>
<protein>
    <recommendedName>
        <fullName evidence="4">FAD-binding domain-containing protein</fullName>
    </recommendedName>
</protein>
<gene>
    <name evidence="5" type="ORF">B7463_g4594</name>
</gene>
<keyword evidence="2" id="KW-0274">FAD</keyword>
<dbReference type="STRING" id="5539.A0A3E2HEY7"/>
<comment type="caution">
    <text evidence="5">The sequence shown here is derived from an EMBL/GenBank/DDBJ whole genome shotgun (WGS) entry which is preliminary data.</text>
</comment>